<dbReference type="RefSeq" id="WP_155112590.1">
    <property type="nucleotide sequence ID" value="NZ_WMIB01000010.1"/>
</dbReference>
<evidence type="ECO:0000313" key="3">
    <source>
        <dbReference type="EMBL" id="MTH54067.1"/>
    </source>
</evidence>
<dbReference type="InterPro" id="IPR053710">
    <property type="entry name" value="Arylamine_NAT_domain_sf"/>
</dbReference>
<dbReference type="OrthoDB" id="7181050at2"/>
<dbReference type="SUPFAM" id="SSF54001">
    <property type="entry name" value="Cysteine proteinases"/>
    <property type="match status" value="1"/>
</dbReference>
<keyword evidence="4" id="KW-1185">Reference proteome</keyword>
<dbReference type="PANTHER" id="PTHR11786">
    <property type="entry name" value="N-HYDROXYARYLAMINE O-ACETYLTRANSFERASE"/>
    <property type="match status" value="1"/>
</dbReference>
<dbReference type="InterPro" id="IPR038765">
    <property type="entry name" value="Papain-like_cys_pep_sf"/>
</dbReference>
<accession>A0A7X2S607</accession>
<dbReference type="AlphaFoldDB" id="A0A7X2S607"/>
<evidence type="ECO:0000313" key="4">
    <source>
        <dbReference type="Proteomes" id="UP000434639"/>
    </source>
</evidence>
<evidence type="ECO:0000256" key="1">
    <source>
        <dbReference type="ARBA" id="ARBA00006547"/>
    </source>
</evidence>
<sequence>MNKAFLERIGLPETASLDLGQILTAFYSTIPFENLGIIRGERTGLDEASLTEKIVNQRRGGVCYELNALLYYFLLENGLDVRLIQGTVYNHAKGSWSLSGTHAALLMTNEKGVFLVDAGFGTNVAGVPIPMNGEAVQTASGQFRVLRQETEEGTHLLQMKLAYEEAGEWKTGYAFCADQPIYTEELTAMQHKIHTHPDSPFNKAPLAAMRTADGGYKSLSPQSFTVTNSEGKVKQEIGEKEFAEVAEREFGLI</sequence>
<dbReference type="PRINTS" id="PR01543">
    <property type="entry name" value="ANATRNSFRASE"/>
</dbReference>
<dbReference type="Proteomes" id="UP000434639">
    <property type="component" value="Unassembled WGS sequence"/>
</dbReference>
<keyword evidence="3" id="KW-0808">Transferase</keyword>
<organism evidence="3 4">
    <name type="scientific">Metabacillus mangrovi</name>
    <dbReference type="NCBI Taxonomy" id="1491830"/>
    <lineage>
        <taxon>Bacteria</taxon>
        <taxon>Bacillati</taxon>
        <taxon>Bacillota</taxon>
        <taxon>Bacilli</taxon>
        <taxon>Bacillales</taxon>
        <taxon>Bacillaceae</taxon>
        <taxon>Metabacillus</taxon>
    </lineage>
</organism>
<dbReference type="EMBL" id="WMIB01000010">
    <property type="protein sequence ID" value="MTH54067.1"/>
    <property type="molecule type" value="Genomic_DNA"/>
</dbReference>
<gene>
    <name evidence="3" type="ORF">GKZ89_11670</name>
</gene>
<dbReference type="Gene3D" id="3.30.2140.20">
    <property type="match status" value="1"/>
</dbReference>
<comment type="caution">
    <text evidence="3">The sequence shown here is derived from an EMBL/GenBank/DDBJ whole genome shotgun (WGS) entry which is preliminary data.</text>
</comment>
<comment type="similarity">
    <text evidence="1 2">Belongs to the arylamine N-acetyltransferase family.</text>
</comment>
<evidence type="ECO:0000256" key="2">
    <source>
        <dbReference type="RuleBase" id="RU003452"/>
    </source>
</evidence>
<reference evidence="3 4" key="1">
    <citation type="journal article" date="2017" name="Int. J. Syst. Evol. Microbiol.">
        <title>Bacillus mangrovi sp. nov., isolated from a sediment sample from a mangrove forest.</title>
        <authorList>
            <person name="Gupta V."/>
            <person name="Singh P.K."/>
            <person name="Korpole S."/>
            <person name="Tanuku N.R.S."/>
            <person name="Pinnaka A.K."/>
        </authorList>
    </citation>
    <scope>NUCLEOTIDE SEQUENCE [LARGE SCALE GENOMIC DNA]</scope>
    <source>
        <strain evidence="3 4">KCTC 33872</strain>
    </source>
</reference>
<protein>
    <submittedName>
        <fullName evidence="3">Arylamine N-acetyltransferase</fullName>
    </submittedName>
</protein>
<dbReference type="PANTHER" id="PTHR11786:SF0">
    <property type="entry name" value="ARYLAMINE N-ACETYLTRANSFERASE 4-RELATED"/>
    <property type="match status" value="1"/>
</dbReference>
<dbReference type="InterPro" id="IPR001447">
    <property type="entry name" value="Arylamine_N-AcTrfase"/>
</dbReference>
<dbReference type="GO" id="GO:0016407">
    <property type="term" value="F:acetyltransferase activity"/>
    <property type="evidence" value="ECO:0007669"/>
    <property type="project" value="InterPro"/>
</dbReference>
<dbReference type="Pfam" id="PF00797">
    <property type="entry name" value="Acetyltransf_2"/>
    <property type="match status" value="1"/>
</dbReference>
<proteinExistence type="inferred from homology"/>
<name>A0A7X2S607_9BACI</name>